<sequence length="281" mass="31404">MRVRPFAVVALCASVVLGAQEDSSPADDRDLPLDPERTFSLDTDEGTWISVDVSPDGDTVVFDLLGDLYTMPLTGGEAVSLTEGMPYDNQPRYSPDGSEVVFVSDRDGSENLWLIDIASKETRQLTNGSTKSYESPEWLPDGNYVVAATAENMAVRGDARNPKLWMWHVDGGTGVQIIKEPGSRRITGPTPTPDGRHIWFAQRTNLWQYNAILPQYQLAVYDRETGEQYTRSSRYGSAFRPTVSPDGVWLVYGTRHEEHTGLRLRELATGEERWLAYPVTR</sequence>
<dbReference type="Pfam" id="PF07676">
    <property type="entry name" value="PD40"/>
    <property type="match status" value="1"/>
</dbReference>
<reference evidence="2" key="1">
    <citation type="submission" date="2018-05" db="EMBL/GenBank/DDBJ databases">
        <authorList>
            <person name="Lanie J.A."/>
            <person name="Ng W.-L."/>
            <person name="Kazmierczak K.M."/>
            <person name="Andrzejewski T.M."/>
            <person name="Davidsen T.M."/>
            <person name="Wayne K.J."/>
            <person name="Tettelin H."/>
            <person name="Glass J.I."/>
            <person name="Rusch D."/>
            <person name="Podicherti R."/>
            <person name="Tsui H.-C.T."/>
            <person name="Winkler M.E."/>
        </authorList>
    </citation>
    <scope>NUCLEOTIDE SEQUENCE</scope>
</reference>
<dbReference type="Gene3D" id="2.120.10.30">
    <property type="entry name" value="TolB, C-terminal domain"/>
    <property type="match status" value="1"/>
</dbReference>
<proteinExistence type="inferred from homology"/>
<dbReference type="InterPro" id="IPR011042">
    <property type="entry name" value="6-blade_b-propeller_TolB-like"/>
</dbReference>
<name>A0A382KRZ9_9ZZZZ</name>
<evidence type="ECO:0000256" key="1">
    <source>
        <dbReference type="ARBA" id="ARBA00009820"/>
    </source>
</evidence>
<comment type="similarity">
    <text evidence="1">Belongs to the TolB family.</text>
</comment>
<feature type="non-terminal residue" evidence="2">
    <location>
        <position position="281"/>
    </location>
</feature>
<organism evidence="2">
    <name type="scientific">marine metagenome</name>
    <dbReference type="NCBI Taxonomy" id="408172"/>
    <lineage>
        <taxon>unclassified sequences</taxon>
        <taxon>metagenomes</taxon>
        <taxon>ecological metagenomes</taxon>
    </lineage>
</organism>
<dbReference type="SUPFAM" id="SSF69304">
    <property type="entry name" value="Tricorn protease N-terminal domain"/>
    <property type="match status" value="1"/>
</dbReference>
<dbReference type="Pfam" id="PF26549">
    <property type="entry name" value="Tricorn_N"/>
    <property type="match status" value="1"/>
</dbReference>
<dbReference type="PANTHER" id="PTHR36842">
    <property type="entry name" value="PROTEIN TOLB HOMOLOG"/>
    <property type="match status" value="1"/>
</dbReference>
<evidence type="ECO:0000313" key="2">
    <source>
        <dbReference type="EMBL" id="SVC25421.1"/>
    </source>
</evidence>
<dbReference type="AlphaFoldDB" id="A0A382KRZ9"/>
<dbReference type="PANTHER" id="PTHR36842:SF1">
    <property type="entry name" value="PROTEIN TOLB"/>
    <property type="match status" value="1"/>
</dbReference>
<protein>
    <recommendedName>
        <fullName evidence="3">Dipeptidylpeptidase IV N-terminal domain-containing protein</fullName>
    </recommendedName>
</protein>
<evidence type="ECO:0008006" key="3">
    <source>
        <dbReference type="Google" id="ProtNLM"/>
    </source>
</evidence>
<accession>A0A382KRZ9</accession>
<gene>
    <name evidence="2" type="ORF">METZ01_LOCUS278275</name>
</gene>
<dbReference type="EMBL" id="UINC01081504">
    <property type="protein sequence ID" value="SVC25421.1"/>
    <property type="molecule type" value="Genomic_DNA"/>
</dbReference>
<dbReference type="InterPro" id="IPR011659">
    <property type="entry name" value="WD40"/>
</dbReference>